<feature type="domain" description="ESX-1 secretion-associated protein EspA/EspE-like" evidence="2">
    <location>
        <begin position="21"/>
        <end position="102"/>
    </location>
</feature>
<dbReference type="Pfam" id="PF18879">
    <property type="entry name" value="EspA_EspE"/>
    <property type="match status" value="1"/>
</dbReference>
<reference evidence="4" key="1">
    <citation type="submission" date="2016-04" db="EMBL/GenBank/DDBJ databases">
        <authorList>
            <person name="Strapagiel D."/>
            <person name="Borowka P."/>
            <person name="Marciniak B."/>
            <person name="Bakula Z."/>
            <person name="Van Ingen J."/>
            <person name="Safianowska A."/>
            <person name="Dziadek J."/>
            <person name="Jagielski T."/>
        </authorList>
    </citation>
    <scope>NUCLEOTIDE SEQUENCE [LARGE SCALE GENOMIC DNA]</scope>
    <source>
        <strain evidence="4">1010001458</strain>
    </source>
</reference>
<evidence type="ECO:0000259" key="2">
    <source>
        <dbReference type="Pfam" id="PF18879"/>
    </source>
</evidence>
<feature type="compositionally biased region" description="Gly residues" evidence="1">
    <location>
        <begin position="334"/>
        <end position="343"/>
    </location>
</feature>
<proteinExistence type="predicted"/>
<accession>A0A162CYK3</accession>
<feature type="compositionally biased region" description="Low complexity" evidence="1">
    <location>
        <begin position="309"/>
        <end position="327"/>
    </location>
</feature>
<sequence>MDRAWIIDSAIDTIDGFEALLGIGLPVSGEVFNTSSSWFTRSAQDQASAAPGDRWMGAAAEAYSAKNQLQKIREEILADLDYITGTLVTDQADAVKKTRDVLAFARRVLEIARPVAIVISYIPLVGQWLSDGFQLPITSLMMSMVAGALAYLAYKTAEDTAKLIAALWKLVELLEALIEEEVIAVVSDIEFDIRQFISKLESALYAAWSEIASIFSDMGLGTMLSSLSSLSGIAGMSGKSASTGGAAAMPDLTHVSNLAQVSDPVRALGGAGLPAMGQLGGAMTQMRSFPMEVGPAGSIGQAGSPVPTAGAQSSSGAPGVPGSVPHAPTRRPQGDGGSGGASGGSDAERAPVDGSTASAEKPGKVPIFVNARVAQP</sequence>
<evidence type="ECO:0000256" key="1">
    <source>
        <dbReference type="SAM" id="MobiDB-lite"/>
    </source>
</evidence>
<dbReference type="AlphaFoldDB" id="A0A162CYK3"/>
<feature type="region of interest" description="Disordered" evidence="1">
    <location>
        <begin position="291"/>
        <end position="376"/>
    </location>
</feature>
<organism evidence="3 4">
    <name type="scientific">Mycobacterium ostraviense</name>
    <dbReference type="NCBI Taxonomy" id="2738409"/>
    <lineage>
        <taxon>Bacteria</taxon>
        <taxon>Bacillati</taxon>
        <taxon>Actinomycetota</taxon>
        <taxon>Actinomycetes</taxon>
        <taxon>Mycobacteriales</taxon>
        <taxon>Mycobacteriaceae</taxon>
        <taxon>Mycobacterium</taxon>
    </lineage>
</organism>
<dbReference type="Proteomes" id="UP000077342">
    <property type="component" value="Unassembled WGS sequence"/>
</dbReference>
<name>A0A162CYK3_9MYCO</name>
<keyword evidence="4" id="KW-1185">Reference proteome</keyword>
<comment type="caution">
    <text evidence="3">The sequence shown here is derived from an EMBL/GenBank/DDBJ whole genome shotgun (WGS) entry which is preliminary data.</text>
</comment>
<dbReference type="InterPro" id="IPR043796">
    <property type="entry name" value="ESX-1_EspA/EspE-like"/>
</dbReference>
<evidence type="ECO:0000313" key="4">
    <source>
        <dbReference type="Proteomes" id="UP000077342"/>
    </source>
</evidence>
<dbReference type="EMBL" id="LWCI01000108">
    <property type="protein sequence ID" value="KZS62305.1"/>
    <property type="molecule type" value="Genomic_DNA"/>
</dbReference>
<protein>
    <recommendedName>
        <fullName evidence="2">ESX-1 secretion-associated protein EspA/EspE-like domain-containing protein</fullName>
    </recommendedName>
</protein>
<evidence type="ECO:0000313" key="3">
    <source>
        <dbReference type="EMBL" id="KZS62305.1"/>
    </source>
</evidence>
<dbReference type="RefSeq" id="WP_075510813.1">
    <property type="nucleotide sequence ID" value="NZ_CP089224.1"/>
</dbReference>
<gene>
    <name evidence="3" type="ORF">A4G28_25980</name>
</gene>